<accession>A0A0U2XE26</accession>
<dbReference type="GO" id="GO:0016829">
    <property type="term" value="F:lyase activity"/>
    <property type="evidence" value="ECO:0007669"/>
    <property type="project" value="UniProtKB-KW"/>
</dbReference>
<evidence type="ECO:0000313" key="3">
    <source>
        <dbReference type="Proteomes" id="UP000067683"/>
    </source>
</evidence>
<dbReference type="Pfam" id="PF12708">
    <property type="entry name" value="Pect-lyase_RHGA_epim"/>
    <property type="match status" value="1"/>
</dbReference>
<dbReference type="InterPro" id="IPR006626">
    <property type="entry name" value="PbH1"/>
</dbReference>
<dbReference type="STRING" id="200991.AUC31_02910"/>
<name>A0A0U2XE26_9BACL</name>
<dbReference type="OrthoDB" id="2501352at2"/>
<dbReference type="RefSeq" id="WP_058380979.1">
    <property type="nucleotide sequence ID" value="NZ_CP013659.2"/>
</dbReference>
<dbReference type="InterPro" id="IPR024535">
    <property type="entry name" value="RHGA/B-epi-like_pectate_lyase"/>
</dbReference>
<reference evidence="2" key="1">
    <citation type="submission" date="2016-01" db="EMBL/GenBank/DDBJ databases">
        <title>Complete genome of Planococcus rifietoensis type strain M8.</title>
        <authorList>
            <person name="See-Too W.S."/>
        </authorList>
    </citation>
    <scope>NUCLEOTIDE SEQUENCE [LARGE SCALE GENOMIC DNA]</scope>
    <source>
        <strain evidence="2">M8</strain>
    </source>
</reference>
<dbReference type="SUPFAM" id="SSF51126">
    <property type="entry name" value="Pectin lyase-like"/>
    <property type="match status" value="1"/>
</dbReference>
<dbReference type="EMBL" id="CP013659">
    <property type="protein sequence ID" value="ALS74272.1"/>
    <property type="molecule type" value="Genomic_DNA"/>
</dbReference>
<keyword evidence="2" id="KW-0456">Lyase</keyword>
<dbReference type="Proteomes" id="UP000067683">
    <property type="component" value="Chromosome"/>
</dbReference>
<dbReference type="SMART" id="SM00710">
    <property type="entry name" value="PbH1"/>
    <property type="match status" value="5"/>
</dbReference>
<gene>
    <name evidence="2" type="ORF">AUC31_02910</name>
</gene>
<dbReference type="AlphaFoldDB" id="A0A0U2XE26"/>
<dbReference type="KEGG" id="prt:AUC31_02910"/>
<feature type="domain" description="Rhamnogalacturonase A/B/Epimerase-like pectate lyase" evidence="1">
    <location>
        <begin position="108"/>
        <end position="340"/>
    </location>
</feature>
<organism evidence="2 3">
    <name type="scientific">Planococcus rifietoensis</name>
    <dbReference type="NCBI Taxonomy" id="200991"/>
    <lineage>
        <taxon>Bacteria</taxon>
        <taxon>Bacillati</taxon>
        <taxon>Bacillota</taxon>
        <taxon>Bacilli</taxon>
        <taxon>Bacillales</taxon>
        <taxon>Caryophanaceae</taxon>
        <taxon>Planococcus</taxon>
    </lineage>
</organism>
<dbReference type="InterPro" id="IPR012334">
    <property type="entry name" value="Pectin_lyas_fold"/>
</dbReference>
<keyword evidence="3" id="KW-1185">Reference proteome</keyword>
<proteinExistence type="predicted"/>
<evidence type="ECO:0000259" key="1">
    <source>
        <dbReference type="Pfam" id="PF12708"/>
    </source>
</evidence>
<dbReference type="Gene3D" id="2.160.20.10">
    <property type="entry name" value="Single-stranded right-handed beta-helix, Pectin lyase-like"/>
    <property type="match status" value="1"/>
</dbReference>
<sequence length="517" mass="57685">MIELDRRYDPVQNNELIGQLLNDATPLEQTTRETEALFNDIKKDLPRVRIKRPVHFFEKLWSIFADEYEVADDNGYGTIVFGQDLFPEWKGKLDREYKKLDSTINRRVNIRDYGAVGDGITDCTEAFKKAIGNGRVEVTVPPGVYIVKGIRVPSWSRIVGAGKTASVIKLHPKAPKRSRLLTNSNYVTGNRNISIESLSLDWNVERLGQTERTNAWGNYSSCVTFAGVTYGWVRDVEAINPGLHCVDITSPLYNYAGDGMRGRGGSKYIWVDKVNGFGFGDDGLTTHHSDYVFVSNCHFSDPSGRAHKKGYSNSNGIEIDDGSRHVWLFNNSTSRCFGGIEIKAHANSSAASGVFISGHLSVNDNRSFNFRHIGHHLREDPESLSAYNIKAQRLVSLAPVETRLYKDSSPRSLVISGYRNVAINRFLFEGDPLYDYKGRPASAVQYRAEHISLSNGVVRGFRTAGSDISIMGGQQSARNVRVKNIMSVDSSNKTVAVGDDSKWIMVDGIRKQKADRL</sequence>
<evidence type="ECO:0000313" key="2">
    <source>
        <dbReference type="EMBL" id="ALS74272.1"/>
    </source>
</evidence>
<protein>
    <submittedName>
        <fullName evidence="2">Pectate lyase</fullName>
    </submittedName>
</protein>
<dbReference type="SMR" id="A0A0U2XE26"/>
<dbReference type="InterPro" id="IPR011050">
    <property type="entry name" value="Pectin_lyase_fold/virulence"/>
</dbReference>